<organism evidence="1 2">
    <name type="scientific">Hahella chejuensis (strain KCTC 2396)</name>
    <dbReference type="NCBI Taxonomy" id="349521"/>
    <lineage>
        <taxon>Bacteria</taxon>
        <taxon>Pseudomonadati</taxon>
        <taxon>Pseudomonadota</taxon>
        <taxon>Gammaproteobacteria</taxon>
        <taxon>Oceanospirillales</taxon>
        <taxon>Hahellaceae</taxon>
        <taxon>Hahella</taxon>
    </lineage>
</organism>
<reference evidence="1 2" key="1">
    <citation type="journal article" date="2005" name="Nucleic Acids Res.">
        <title>Genomic blueprint of Hahella chejuensis, a marine microbe producing an algicidal agent.</title>
        <authorList>
            <person name="Jeong H."/>
            <person name="Yim J.H."/>
            <person name="Lee C."/>
            <person name="Choi S.-H."/>
            <person name="Park Y.K."/>
            <person name="Yoon S.H."/>
            <person name="Hur C.-G."/>
            <person name="Kang H.-Y."/>
            <person name="Kim D."/>
            <person name="Lee H.H."/>
            <person name="Park K.H."/>
            <person name="Park S.-H."/>
            <person name="Park H.-S."/>
            <person name="Lee H.K."/>
            <person name="Oh T.K."/>
            <person name="Kim J.F."/>
        </authorList>
    </citation>
    <scope>NUCLEOTIDE SEQUENCE [LARGE SCALE GENOMIC DNA]</scope>
    <source>
        <strain evidence="1 2">KCTC 2396</strain>
    </source>
</reference>
<evidence type="ECO:0000313" key="2">
    <source>
        <dbReference type="Proteomes" id="UP000000238"/>
    </source>
</evidence>
<dbReference type="AlphaFoldDB" id="Q2SL09"/>
<protein>
    <submittedName>
        <fullName evidence="1">Uncharacterized protein</fullName>
    </submittedName>
</protein>
<dbReference type="HOGENOM" id="CLU_2450483_0_0_6"/>
<dbReference type="KEGG" id="hch:HCH_01826"/>
<evidence type="ECO:0000313" key="1">
    <source>
        <dbReference type="EMBL" id="ABC28665.1"/>
    </source>
</evidence>
<dbReference type="STRING" id="349521.HCH_01826"/>
<dbReference type="Proteomes" id="UP000000238">
    <property type="component" value="Chromosome"/>
</dbReference>
<gene>
    <name evidence="1" type="ordered locus">HCH_01826</name>
</gene>
<keyword evidence="2" id="KW-1185">Reference proteome</keyword>
<sequence length="89" mass="10235">MAVRPIYQNRTQSIWTIPVQRQHVDCVKENTLAGKGSQYKFQQHIKEEGDNIAPPDLHAAMDAFTLSTSVYFSTKTSFTYRYIACCKQM</sequence>
<name>Q2SL09_HAHCH</name>
<accession>Q2SL09</accession>
<dbReference type="EMBL" id="CP000155">
    <property type="protein sequence ID" value="ABC28665.1"/>
    <property type="molecule type" value="Genomic_DNA"/>
</dbReference>
<proteinExistence type="predicted"/>